<organism evidence="2 3">
    <name type="scientific">Alternaria panax</name>
    <dbReference type="NCBI Taxonomy" id="48097"/>
    <lineage>
        <taxon>Eukaryota</taxon>
        <taxon>Fungi</taxon>
        <taxon>Dikarya</taxon>
        <taxon>Ascomycota</taxon>
        <taxon>Pezizomycotina</taxon>
        <taxon>Dothideomycetes</taxon>
        <taxon>Pleosporomycetidae</taxon>
        <taxon>Pleosporales</taxon>
        <taxon>Pleosporineae</taxon>
        <taxon>Pleosporaceae</taxon>
        <taxon>Alternaria</taxon>
        <taxon>Alternaria sect. Panax</taxon>
    </lineage>
</organism>
<evidence type="ECO:0000313" key="2">
    <source>
        <dbReference type="EMBL" id="KAG9188044.1"/>
    </source>
</evidence>
<keyword evidence="3" id="KW-1185">Reference proteome</keyword>
<dbReference type="EMBL" id="JAANER010000006">
    <property type="protein sequence ID" value="KAG9188044.1"/>
    <property type="molecule type" value="Genomic_DNA"/>
</dbReference>
<dbReference type="Proteomes" id="UP001199106">
    <property type="component" value="Unassembled WGS sequence"/>
</dbReference>
<name>A0AAD4FI78_9PLEO</name>
<accession>A0AAD4FI78</accession>
<feature type="compositionally biased region" description="Basic and acidic residues" evidence="1">
    <location>
        <begin position="264"/>
        <end position="280"/>
    </location>
</feature>
<evidence type="ECO:0000256" key="1">
    <source>
        <dbReference type="SAM" id="MobiDB-lite"/>
    </source>
</evidence>
<proteinExistence type="predicted"/>
<protein>
    <submittedName>
        <fullName evidence="2">Uncharacterized protein</fullName>
    </submittedName>
</protein>
<comment type="caution">
    <text evidence="2">The sequence shown here is derived from an EMBL/GenBank/DDBJ whole genome shotgun (WGS) entry which is preliminary data.</text>
</comment>
<sequence>MDASEYVHADRATNKCGYNCCRKALVHKEGEYSVATKSLSRKVDKLVLDYENNLQPPRNGLRQNYHGQWRVHLQDIQTIQKEKHDHIMQGYLAMERFRRQCSSGIPLHDVRGRINAGKLRIGRHLRDQYSSPTADVGVKCKIGTSRQTSSKRKTNTYCLLQGLTQSYYYPDASIKAEAMSLGGDSLDHQVLFNFVGEKKMWLWIPKGAHFDNQKEGNHFIFSAMMDLTKMEHFEDSKAMASYGPSSRDRNEAIKQLRAAQDRGSGSREILDKVRSSDEEA</sequence>
<gene>
    <name evidence="2" type="ORF">G6011_01967</name>
</gene>
<dbReference type="AlphaFoldDB" id="A0AAD4FI78"/>
<reference evidence="2" key="1">
    <citation type="submission" date="2021-07" db="EMBL/GenBank/DDBJ databases">
        <title>Genome Resource of American Ginseng Black Spot Pathogen Alternaria panax.</title>
        <authorList>
            <person name="Qiu C."/>
            <person name="Wang W."/>
            <person name="Liu Z."/>
        </authorList>
    </citation>
    <scope>NUCLEOTIDE SEQUENCE</scope>
    <source>
        <strain evidence="2">BNCC115425</strain>
    </source>
</reference>
<evidence type="ECO:0000313" key="3">
    <source>
        <dbReference type="Proteomes" id="UP001199106"/>
    </source>
</evidence>
<feature type="region of interest" description="Disordered" evidence="1">
    <location>
        <begin position="257"/>
        <end position="280"/>
    </location>
</feature>